<comment type="catalytic activity">
    <reaction evidence="16">
        <text>ATP + H2O + cellular proteinSide 1 = ADP + phosphate + cellular proteinSide 2.</text>
        <dbReference type="EC" id="7.4.2.8"/>
    </reaction>
</comment>
<dbReference type="InterPro" id="IPR050053">
    <property type="entry name" value="ATPase_alpha/beta_chains"/>
</dbReference>
<evidence type="ECO:0000256" key="12">
    <source>
        <dbReference type="ARBA" id="ARBA00022967"/>
    </source>
</evidence>
<dbReference type="GO" id="GO:0005737">
    <property type="term" value="C:cytoplasm"/>
    <property type="evidence" value="ECO:0007669"/>
    <property type="project" value="UniProtKB-SubCell"/>
</dbReference>
<dbReference type="SUPFAM" id="SSF52540">
    <property type="entry name" value="P-loop containing nucleoside triphosphate hydrolases"/>
    <property type="match status" value="1"/>
</dbReference>
<keyword evidence="7" id="KW-0547">Nucleotide-binding</keyword>
<proteinExistence type="inferred from homology"/>
<dbReference type="CDD" id="cd01136">
    <property type="entry name" value="ATPase_flagellum-secretory_path_III"/>
    <property type="match status" value="1"/>
</dbReference>
<evidence type="ECO:0000313" key="19">
    <source>
        <dbReference type="EMBL" id="VFP78030.1"/>
    </source>
</evidence>
<evidence type="ECO:0000256" key="17">
    <source>
        <dbReference type="ARBA" id="ARBA00037170"/>
    </source>
</evidence>
<keyword evidence="6" id="KW-0963">Cytoplasm</keyword>
<dbReference type="FunFam" id="3.40.50.12240:FF:000002">
    <property type="entry name" value="Flagellum-specific ATP synthase FliI"/>
    <property type="match status" value="1"/>
</dbReference>
<dbReference type="GO" id="GO:0005524">
    <property type="term" value="F:ATP binding"/>
    <property type="evidence" value="ECO:0007669"/>
    <property type="project" value="UniProtKB-KW"/>
</dbReference>
<keyword evidence="12" id="KW-1278">Translocase</keyword>
<dbReference type="OrthoDB" id="9148544at2"/>
<evidence type="ECO:0000256" key="6">
    <source>
        <dbReference type="ARBA" id="ARBA00022490"/>
    </source>
</evidence>
<dbReference type="Pfam" id="PF18269">
    <property type="entry name" value="T3SS_ATPase_C"/>
    <property type="match status" value="1"/>
</dbReference>
<dbReference type="GO" id="GO:0016887">
    <property type="term" value="F:ATP hydrolysis activity"/>
    <property type="evidence" value="ECO:0007669"/>
    <property type="project" value="InterPro"/>
</dbReference>
<sequence>MNYLLNTWFNKVDKFEKKISFFSHNISYGRVLSVNNLIIEVTGIYLPIGNFCWVERIHKDILSGIICKIIGFKGKITFLAPMQHLDGVFPGSKVFSQYSMNNTIIDFNSFPFGYQLLGRVLDSYGYPLDNLEEIKSQKKPLNFFKASINPLQRSPITEILDTGVRAINSLLTVGRGQRMGIFSQPGIGKSMLLGMISRHTNADIIVVSLVGERGREVKEFVDNILGVHSLKKSVVIVSPADVSPILKIQSVQYATSIAEYFCKKNNHVLLIVDSLTRYAMAYREISNAMYEVPVLKGYPASIFSNIPYLIERIGNINPNGLGSITAFYTVLTEGDEYNDPILDIAKSVLDGHIVLSNFLSEAGHYPAIDIEKSISRSMHSIINRDHYKNSIFLKKLISCYYRHNDLINLGVYSSGSNKLLDNAIKIWSNLEKFLQQKFLERCSYTQSVLELIALLKNI</sequence>
<keyword evidence="19" id="KW-0378">Hydrolase</keyword>
<dbReference type="RefSeq" id="WP_154027052.1">
    <property type="nucleotide sequence ID" value="NZ_LR217695.1"/>
</dbReference>
<keyword evidence="11" id="KW-0653">Protein transport</keyword>
<dbReference type="PANTHER" id="PTHR15184">
    <property type="entry name" value="ATP SYNTHASE"/>
    <property type="match status" value="1"/>
</dbReference>
<keyword evidence="9" id="KW-1005">Bacterial flagellum biogenesis</keyword>
<dbReference type="PANTHER" id="PTHR15184:SF81">
    <property type="entry name" value="FLAGELLUM-SPECIFIC ATP SYNTHASE"/>
    <property type="match status" value="1"/>
</dbReference>
<keyword evidence="5" id="KW-0813">Transport</keyword>
<gene>
    <name evidence="19" type="primary">fliI</name>
    <name evidence="19" type="ORF">BUCICUMA2628_048</name>
</gene>
<dbReference type="InterPro" id="IPR000194">
    <property type="entry name" value="ATPase_F1/V1/A1_a/bsu_nucl-bd"/>
</dbReference>
<comment type="function">
    <text evidence="17">Probable catalytic subunit of a protein translocase for flagellum-specific export, or a proton translocase involved in local circuits at the flagellum. May be involved in a specialized protein export pathway that proceeds without signal peptide cleavage.</text>
</comment>
<comment type="subcellular location">
    <subcellularLocation>
        <location evidence="1">Cytoplasm</location>
    </subcellularLocation>
</comment>
<comment type="similarity">
    <text evidence="2">Belongs to the ATPase alpha/beta chains family.</text>
</comment>
<evidence type="ECO:0000313" key="20">
    <source>
        <dbReference type="Proteomes" id="UP000294404"/>
    </source>
</evidence>
<dbReference type="EMBL" id="LR217695">
    <property type="protein sequence ID" value="VFP78030.1"/>
    <property type="molecule type" value="Genomic_DNA"/>
</dbReference>
<dbReference type="GO" id="GO:0030254">
    <property type="term" value="P:protein secretion by the type III secretion system"/>
    <property type="evidence" value="ECO:0007669"/>
    <property type="project" value="InterPro"/>
</dbReference>
<keyword evidence="8" id="KW-0375">Hydrogen ion transport</keyword>
<dbReference type="InterPro" id="IPR003593">
    <property type="entry name" value="AAA+_ATPase"/>
</dbReference>
<dbReference type="SMART" id="SM00382">
    <property type="entry name" value="AAA"/>
    <property type="match status" value="1"/>
</dbReference>
<dbReference type="Gene3D" id="3.40.50.12240">
    <property type="match status" value="1"/>
</dbReference>
<dbReference type="NCBIfam" id="TIGR01026">
    <property type="entry name" value="fliI_yscN"/>
    <property type="match status" value="1"/>
</dbReference>
<reference evidence="19 20" key="1">
    <citation type="submission" date="2019-02" db="EMBL/GenBank/DDBJ databases">
        <authorList>
            <person name="Manzano-Marin A."/>
            <person name="Manzano-Marin A."/>
        </authorList>
    </citation>
    <scope>NUCLEOTIDE SEQUENCE [LARGE SCALE GENOMIC DNA]</scope>
    <source>
        <strain evidence="19 20">BuCicuneomaculata</strain>
    </source>
</reference>
<protein>
    <recommendedName>
        <fullName evidence="4">Flagellum-specific ATP synthase</fullName>
        <ecNumber evidence="3">7.1.2.2</ecNumber>
    </recommendedName>
</protein>
<dbReference type="InterPro" id="IPR040627">
    <property type="entry name" value="T3SS_ATPase_C"/>
</dbReference>
<dbReference type="InterPro" id="IPR020003">
    <property type="entry name" value="ATPase_a/bsu_AS"/>
</dbReference>
<keyword evidence="13" id="KW-0406">Ion transport</keyword>
<evidence type="ECO:0000256" key="4">
    <source>
        <dbReference type="ARBA" id="ARBA00020580"/>
    </source>
</evidence>
<evidence type="ECO:0000256" key="11">
    <source>
        <dbReference type="ARBA" id="ARBA00022927"/>
    </source>
</evidence>
<dbReference type="GO" id="GO:0046933">
    <property type="term" value="F:proton-transporting ATP synthase activity, rotational mechanism"/>
    <property type="evidence" value="ECO:0007669"/>
    <property type="project" value="TreeGrafter"/>
</dbReference>
<evidence type="ECO:0000256" key="16">
    <source>
        <dbReference type="ARBA" id="ARBA00034006"/>
    </source>
</evidence>
<dbReference type="GO" id="GO:0044781">
    <property type="term" value="P:bacterial-type flagellum organization"/>
    <property type="evidence" value="ECO:0007669"/>
    <property type="project" value="UniProtKB-KW"/>
</dbReference>
<evidence type="ECO:0000256" key="10">
    <source>
        <dbReference type="ARBA" id="ARBA00022840"/>
    </source>
</evidence>
<evidence type="ECO:0000256" key="7">
    <source>
        <dbReference type="ARBA" id="ARBA00022741"/>
    </source>
</evidence>
<evidence type="ECO:0000256" key="8">
    <source>
        <dbReference type="ARBA" id="ARBA00022781"/>
    </source>
</evidence>
<evidence type="ECO:0000256" key="15">
    <source>
        <dbReference type="ARBA" id="ARBA00023310"/>
    </source>
</evidence>
<dbReference type="PROSITE" id="PS00152">
    <property type="entry name" value="ATPASE_ALPHA_BETA"/>
    <property type="match status" value="1"/>
</dbReference>
<feature type="domain" description="AAA+ ATPase" evidence="18">
    <location>
        <begin position="175"/>
        <end position="359"/>
    </location>
</feature>
<evidence type="ECO:0000256" key="1">
    <source>
        <dbReference type="ARBA" id="ARBA00004496"/>
    </source>
</evidence>
<evidence type="ECO:0000256" key="3">
    <source>
        <dbReference type="ARBA" id="ARBA00012473"/>
    </source>
</evidence>
<dbReference type="InterPro" id="IPR027417">
    <property type="entry name" value="P-loop_NTPase"/>
</dbReference>
<dbReference type="GO" id="GO:0008564">
    <property type="term" value="F:protein-exporting ATPase activity"/>
    <property type="evidence" value="ECO:0007669"/>
    <property type="project" value="UniProtKB-EC"/>
</dbReference>
<evidence type="ECO:0000256" key="2">
    <source>
        <dbReference type="ARBA" id="ARBA00008936"/>
    </source>
</evidence>
<dbReference type="EC" id="7.1.2.2" evidence="3"/>
<evidence type="ECO:0000256" key="14">
    <source>
        <dbReference type="ARBA" id="ARBA00023225"/>
    </source>
</evidence>
<dbReference type="AlphaFoldDB" id="A0A451CYC4"/>
<evidence type="ECO:0000259" key="18">
    <source>
        <dbReference type="SMART" id="SM00382"/>
    </source>
</evidence>
<name>A0A451CYC4_9GAMM</name>
<evidence type="ECO:0000256" key="9">
    <source>
        <dbReference type="ARBA" id="ARBA00022795"/>
    </source>
</evidence>
<dbReference type="InterPro" id="IPR005714">
    <property type="entry name" value="ATPase_T3SS_FliI/YscN"/>
</dbReference>
<dbReference type="GO" id="GO:0030257">
    <property type="term" value="C:type III protein secretion system complex"/>
    <property type="evidence" value="ECO:0007669"/>
    <property type="project" value="InterPro"/>
</dbReference>
<dbReference type="Proteomes" id="UP000294404">
    <property type="component" value="Chromosome"/>
</dbReference>
<keyword evidence="15" id="KW-0066">ATP synthesis</keyword>
<keyword evidence="14" id="KW-1006">Bacterial flagellum protein export</keyword>
<keyword evidence="10" id="KW-0067">ATP-binding</keyword>
<accession>A0A451CYC4</accession>
<dbReference type="Pfam" id="PF00006">
    <property type="entry name" value="ATP-synt_ab"/>
    <property type="match status" value="1"/>
</dbReference>
<evidence type="ECO:0000256" key="5">
    <source>
        <dbReference type="ARBA" id="ARBA00022448"/>
    </source>
</evidence>
<organism evidence="19 20">
    <name type="scientific">Buchnera aphidicola</name>
    <name type="common">Cinara cuneomaculata</name>
    <dbReference type="NCBI Taxonomy" id="1660040"/>
    <lineage>
        <taxon>Bacteria</taxon>
        <taxon>Pseudomonadati</taxon>
        <taxon>Pseudomonadota</taxon>
        <taxon>Gammaproteobacteria</taxon>
        <taxon>Enterobacterales</taxon>
        <taxon>Erwiniaceae</taxon>
        <taxon>Buchnera</taxon>
    </lineage>
</organism>
<evidence type="ECO:0000256" key="13">
    <source>
        <dbReference type="ARBA" id="ARBA00023065"/>
    </source>
</evidence>